<proteinExistence type="predicted"/>
<keyword evidence="2" id="KW-1185">Reference proteome</keyword>
<name>A0AC61R0T2_9FIRM</name>
<evidence type="ECO:0000313" key="2">
    <source>
        <dbReference type="Proteomes" id="UP000307720"/>
    </source>
</evidence>
<dbReference type="EMBL" id="SRZB01000007">
    <property type="protein sequence ID" value="TGX99470.1"/>
    <property type="molecule type" value="Genomic_DNA"/>
</dbReference>
<comment type="caution">
    <text evidence="1">The sequence shown here is derived from an EMBL/GenBank/DDBJ whole genome shotgun (WGS) entry which is preliminary data.</text>
</comment>
<organism evidence="1 2">
    <name type="scientific">Hominisplanchenecus murintestinalis</name>
    <dbReference type="NCBI Taxonomy" id="2941517"/>
    <lineage>
        <taxon>Bacteria</taxon>
        <taxon>Bacillati</taxon>
        <taxon>Bacillota</taxon>
        <taxon>Clostridia</taxon>
        <taxon>Lachnospirales</taxon>
        <taxon>Lachnospiraceae</taxon>
        <taxon>Hominisplanchenecus</taxon>
    </lineage>
</organism>
<dbReference type="Proteomes" id="UP000307720">
    <property type="component" value="Unassembled WGS sequence"/>
</dbReference>
<gene>
    <name evidence="1" type="ORF">E5357_05225</name>
</gene>
<accession>A0AC61R0T2</accession>
<protein>
    <submittedName>
        <fullName evidence="1">Uncharacterized protein</fullName>
    </submittedName>
</protein>
<sequence>MILSVSCRIFWDFSTGWELRGFWDAVQPWHEGGMGFMRRFVETMRRSWVFSSIITVALGVVLLLYPDTTSTVLCYGVGAVLLFHGMLDLVRYFTRQEGEFFLRYELAAGIILCAVGTFMLIQPEIVTMVIPMILGIYIVIDGGVNVRRSFEMKELEFSRWWAAMVVAALMILLGLVMFLNPFAAAQVTVMFIGVVLIYQGVSDFIILMLIGVWKRRLENRLEEQGGR</sequence>
<evidence type="ECO:0000313" key="1">
    <source>
        <dbReference type="EMBL" id="TGX99470.1"/>
    </source>
</evidence>
<reference evidence="1" key="1">
    <citation type="submission" date="2019-04" db="EMBL/GenBank/DDBJ databases">
        <title>Microbes associate with the intestines of laboratory mice.</title>
        <authorList>
            <person name="Navarre W."/>
            <person name="Wong E."/>
            <person name="Huang K."/>
            <person name="Tropini C."/>
            <person name="Ng K."/>
            <person name="Yu B."/>
        </authorList>
    </citation>
    <scope>NUCLEOTIDE SEQUENCE</scope>
    <source>
        <strain evidence="1">NM72_1-8</strain>
    </source>
</reference>